<dbReference type="PROSITE" id="PS50157">
    <property type="entry name" value="ZINC_FINGER_C2H2_2"/>
    <property type="match status" value="1"/>
</dbReference>
<dbReference type="PROSITE" id="PS00028">
    <property type="entry name" value="ZINC_FINGER_C2H2_1"/>
    <property type="match status" value="2"/>
</dbReference>
<dbReference type="InterPro" id="IPR013087">
    <property type="entry name" value="Znf_C2H2_type"/>
</dbReference>
<evidence type="ECO:0000259" key="3">
    <source>
        <dbReference type="PROSITE" id="PS50157"/>
    </source>
</evidence>
<comment type="caution">
    <text evidence="4">The sequence shown here is derived from an EMBL/GenBank/DDBJ whole genome shotgun (WGS) entry which is preliminary data.</text>
</comment>
<keyword evidence="1" id="KW-0479">Metal-binding</keyword>
<dbReference type="SUPFAM" id="SSF57667">
    <property type="entry name" value="beta-beta-alpha zinc fingers"/>
    <property type="match status" value="1"/>
</dbReference>
<feature type="domain" description="C2H2-type" evidence="3">
    <location>
        <begin position="167"/>
        <end position="197"/>
    </location>
</feature>
<evidence type="ECO:0000313" key="4">
    <source>
        <dbReference type="EMBL" id="KAF2035962.1"/>
    </source>
</evidence>
<evidence type="ECO:0000313" key="5">
    <source>
        <dbReference type="Proteomes" id="UP000799777"/>
    </source>
</evidence>
<dbReference type="SMART" id="SM00355">
    <property type="entry name" value="ZnF_C2H2"/>
    <property type="match status" value="2"/>
</dbReference>
<feature type="compositionally biased region" description="Polar residues" evidence="2">
    <location>
        <begin position="17"/>
        <end position="40"/>
    </location>
</feature>
<feature type="non-terminal residue" evidence="4">
    <location>
        <position position="335"/>
    </location>
</feature>
<proteinExistence type="predicted"/>
<dbReference type="Gene3D" id="3.30.160.60">
    <property type="entry name" value="Classic Zinc Finger"/>
    <property type="match status" value="1"/>
</dbReference>
<organism evidence="4 5">
    <name type="scientific">Setomelanomma holmii</name>
    <dbReference type="NCBI Taxonomy" id="210430"/>
    <lineage>
        <taxon>Eukaryota</taxon>
        <taxon>Fungi</taxon>
        <taxon>Dikarya</taxon>
        <taxon>Ascomycota</taxon>
        <taxon>Pezizomycotina</taxon>
        <taxon>Dothideomycetes</taxon>
        <taxon>Pleosporomycetidae</taxon>
        <taxon>Pleosporales</taxon>
        <taxon>Pleosporineae</taxon>
        <taxon>Phaeosphaeriaceae</taxon>
        <taxon>Setomelanomma</taxon>
    </lineage>
</organism>
<name>A0A9P4HMI5_9PLEO</name>
<dbReference type="PANTHER" id="PTHR35391">
    <property type="entry name" value="C2H2-TYPE DOMAIN-CONTAINING PROTEIN-RELATED"/>
    <property type="match status" value="1"/>
</dbReference>
<protein>
    <recommendedName>
        <fullName evidence="3">C2H2-type domain-containing protein</fullName>
    </recommendedName>
</protein>
<feature type="region of interest" description="Disordered" evidence="2">
    <location>
        <begin position="1"/>
        <end position="59"/>
    </location>
</feature>
<dbReference type="InterPro" id="IPR036236">
    <property type="entry name" value="Znf_C2H2_sf"/>
</dbReference>
<dbReference type="PANTHER" id="PTHR35391:SF3">
    <property type="entry name" value="FINGER DOMAIN PROTEIN, PUTATIVE (AFU_ORTHOLOGUE AFUA_8G04300)-RELATED"/>
    <property type="match status" value="1"/>
</dbReference>
<evidence type="ECO:0000256" key="2">
    <source>
        <dbReference type="SAM" id="MobiDB-lite"/>
    </source>
</evidence>
<feature type="non-terminal residue" evidence="4">
    <location>
        <position position="1"/>
    </location>
</feature>
<dbReference type="Proteomes" id="UP000799777">
    <property type="component" value="Unassembled WGS sequence"/>
</dbReference>
<feature type="region of interest" description="Disordered" evidence="2">
    <location>
        <begin position="73"/>
        <end position="101"/>
    </location>
</feature>
<accession>A0A9P4HMI5</accession>
<feature type="compositionally biased region" description="Basic and acidic residues" evidence="2">
    <location>
        <begin position="1"/>
        <end position="11"/>
    </location>
</feature>
<evidence type="ECO:0000256" key="1">
    <source>
        <dbReference type="PROSITE-ProRule" id="PRU00042"/>
    </source>
</evidence>
<dbReference type="OrthoDB" id="6077919at2759"/>
<sequence length="335" mass="38275">NVQRIEPESQKKPPPKMSNTPPKISNAPQTKAEQQRQALSKLSRAMTNEMDGSSPSGTVDLEALVLSVLSQTTGADQDDEDQPDARATSANSRAKRERKVTLTKSEAIKALQGISNLIKQSPGSAFSQPRKPIRGFPSDPKVCSICQYAVARPCDLKKHMKRHDKPYGCTYPKCHKRFGAKSDWKRHENSQHFQLEAFRCGRPSTKTGQPCGEHCFRINAFKLHLKDLHNLDNEEEQEQEAKRRRIGKNCQQQFWCGFCNNIIRLDEKRNAAWDERFDHIAQHFEKEKRSIEEWVCAEENKTKKELLKDMDRYVFDDEDERGAGANRVPLPPPPP</sequence>
<keyword evidence="1" id="KW-0862">Zinc</keyword>
<keyword evidence="5" id="KW-1185">Reference proteome</keyword>
<dbReference type="EMBL" id="ML978156">
    <property type="protein sequence ID" value="KAF2035962.1"/>
    <property type="molecule type" value="Genomic_DNA"/>
</dbReference>
<dbReference type="GO" id="GO:0008270">
    <property type="term" value="F:zinc ion binding"/>
    <property type="evidence" value="ECO:0007669"/>
    <property type="project" value="UniProtKB-KW"/>
</dbReference>
<reference evidence="4" key="1">
    <citation type="journal article" date="2020" name="Stud. Mycol.">
        <title>101 Dothideomycetes genomes: a test case for predicting lifestyles and emergence of pathogens.</title>
        <authorList>
            <person name="Haridas S."/>
            <person name="Albert R."/>
            <person name="Binder M."/>
            <person name="Bloem J."/>
            <person name="Labutti K."/>
            <person name="Salamov A."/>
            <person name="Andreopoulos B."/>
            <person name="Baker S."/>
            <person name="Barry K."/>
            <person name="Bills G."/>
            <person name="Bluhm B."/>
            <person name="Cannon C."/>
            <person name="Castanera R."/>
            <person name="Culley D."/>
            <person name="Daum C."/>
            <person name="Ezra D."/>
            <person name="Gonzalez J."/>
            <person name="Henrissat B."/>
            <person name="Kuo A."/>
            <person name="Liang C."/>
            <person name="Lipzen A."/>
            <person name="Lutzoni F."/>
            <person name="Magnuson J."/>
            <person name="Mondo S."/>
            <person name="Nolan M."/>
            <person name="Ohm R."/>
            <person name="Pangilinan J."/>
            <person name="Park H.-J."/>
            <person name="Ramirez L."/>
            <person name="Alfaro M."/>
            <person name="Sun H."/>
            <person name="Tritt A."/>
            <person name="Yoshinaga Y."/>
            <person name="Zwiers L.-H."/>
            <person name="Turgeon B."/>
            <person name="Goodwin S."/>
            <person name="Spatafora J."/>
            <person name="Crous P."/>
            <person name="Grigoriev I."/>
        </authorList>
    </citation>
    <scope>NUCLEOTIDE SEQUENCE</scope>
    <source>
        <strain evidence="4">CBS 110217</strain>
    </source>
</reference>
<keyword evidence="1" id="KW-0863">Zinc-finger</keyword>
<gene>
    <name evidence="4" type="ORF">EK21DRAFT_43742</name>
</gene>
<dbReference type="AlphaFoldDB" id="A0A9P4HMI5"/>